<dbReference type="Proteomes" id="UP001239111">
    <property type="component" value="Chromosome 2"/>
</dbReference>
<evidence type="ECO:0000313" key="2">
    <source>
        <dbReference type="Proteomes" id="UP001239111"/>
    </source>
</evidence>
<proteinExistence type="predicted"/>
<organism evidence="1 2">
    <name type="scientific">Eretmocerus hayati</name>
    <dbReference type="NCBI Taxonomy" id="131215"/>
    <lineage>
        <taxon>Eukaryota</taxon>
        <taxon>Metazoa</taxon>
        <taxon>Ecdysozoa</taxon>
        <taxon>Arthropoda</taxon>
        <taxon>Hexapoda</taxon>
        <taxon>Insecta</taxon>
        <taxon>Pterygota</taxon>
        <taxon>Neoptera</taxon>
        <taxon>Endopterygota</taxon>
        <taxon>Hymenoptera</taxon>
        <taxon>Apocrita</taxon>
        <taxon>Proctotrupomorpha</taxon>
        <taxon>Chalcidoidea</taxon>
        <taxon>Aphelinidae</taxon>
        <taxon>Aphelininae</taxon>
        <taxon>Eretmocerus</taxon>
    </lineage>
</organism>
<dbReference type="EMBL" id="CM056742">
    <property type="protein sequence ID" value="KAJ8678418.1"/>
    <property type="molecule type" value="Genomic_DNA"/>
</dbReference>
<reference evidence="1" key="1">
    <citation type="submission" date="2023-04" db="EMBL/GenBank/DDBJ databases">
        <title>A chromosome-level genome assembly of the parasitoid wasp Eretmocerus hayati.</title>
        <authorList>
            <person name="Zhong Y."/>
            <person name="Liu S."/>
            <person name="Liu Y."/>
        </authorList>
    </citation>
    <scope>NUCLEOTIDE SEQUENCE</scope>
    <source>
        <strain evidence="1">ZJU_SS_LIU_2023</strain>
    </source>
</reference>
<comment type="caution">
    <text evidence="1">The sequence shown here is derived from an EMBL/GenBank/DDBJ whole genome shotgun (WGS) entry which is preliminary data.</text>
</comment>
<keyword evidence="2" id="KW-1185">Reference proteome</keyword>
<gene>
    <name evidence="1" type="ORF">QAD02_014205</name>
</gene>
<accession>A0ACC2P5L6</accession>
<protein>
    <submittedName>
        <fullName evidence="1">Uncharacterized protein</fullName>
    </submittedName>
</protein>
<name>A0ACC2P5L6_9HYME</name>
<evidence type="ECO:0000313" key="1">
    <source>
        <dbReference type="EMBL" id="KAJ8678418.1"/>
    </source>
</evidence>
<sequence length="139" mass="14804">MACFFSESPLTKPSRPERLTDDSSGRCSGSSTSPRATHCPSATPSSVPCAGSREPPTKALSDTANARQQQDRGGASDQDNGEATSAIPTLATQTGITTQDEAARRRELALRQHAFFQLRLHLRRGANLVAMDRCGKSCA</sequence>